<dbReference type="EMBL" id="JANJYI010000007">
    <property type="protein sequence ID" value="KAK2643369.1"/>
    <property type="molecule type" value="Genomic_DNA"/>
</dbReference>
<dbReference type="Pfam" id="PF03101">
    <property type="entry name" value="FAR1"/>
    <property type="match status" value="1"/>
</dbReference>
<reference evidence="2" key="1">
    <citation type="journal article" date="2023" name="Plant J.">
        <title>Genome sequences and population genomics provide insights into the demographic history, inbreeding, and mutation load of two 'living fossil' tree species of Dipteronia.</title>
        <authorList>
            <person name="Feng Y."/>
            <person name="Comes H.P."/>
            <person name="Chen J."/>
            <person name="Zhu S."/>
            <person name="Lu R."/>
            <person name="Zhang X."/>
            <person name="Li P."/>
            <person name="Qiu J."/>
            <person name="Olsen K.M."/>
            <person name="Qiu Y."/>
        </authorList>
    </citation>
    <scope>NUCLEOTIDE SEQUENCE</scope>
    <source>
        <strain evidence="2">KIB01</strain>
    </source>
</reference>
<proteinExistence type="predicted"/>
<keyword evidence="3" id="KW-1185">Reference proteome</keyword>
<dbReference type="AlphaFoldDB" id="A0AAD9TX56"/>
<evidence type="ECO:0000259" key="1">
    <source>
        <dbReference type="Pfam" id="PF03101"/>
    </source>
</evidence>
<evidence type="ECO:0000313" key="2">
    <source>
        <dbReference type="EMBL" id="KAK2643369.1"/>
    </source>
</evidence>
<accession>A0AAD9TX56</accession>
<comment type="caution">
    <text evidence="2">The sequence shown here is derived from an EMBL/GenBank/DDBJ whole genome shotgun (WGS) entry which is preliminary data.</text>
</comment>
<sequence length="201" mass="23274">MRNGEILRKEYVCSKEGTTSIREITERKSRRGMTREGCNVKLTAVKSKSGGYVVKQFVEGHTHTLTTPRRVHHLRSHHNVSIAKKSLSQQLSVVDIPTCQQIRLLEVQAGGIQNIGFTERDIYNYERKLKNEMKGHDAELLYEHFFFQSKKRMHASITPLKRIKKIELPIVFGRMQNLDGHTIVLVMWLFLIQSTTLTDTR</sequence>
<dbReference type="Proteomes" id="UP001280121">
    <property type="component" value="Unassembled WGS sequence"/>
</dbReference>
<evidence type="ECO:0000313" key="3">
    <source>
        <dbReference type="Proteomes" id="UP001280121"/>
    </source>
</evidence>
<name>A0AAD9TX56_9ROSI</name>
<feature type="domain" description="FAR1" evidence="1">
    <location>
        <begin position="2"/>
        <end position="66"/>
    </location>
</feature>
<dbReference type="PANTHER" id="PTHR47718">
    <property type="entry name" value="OS01G0519700 PROTEIN"/>
    <property type="match status" value="1"/>
</dbReference>
<organism evidence="2 3">
    <name type="scientific">Dipteronia dyeriana</name>
    <dbReference type="NCBI Taxonomy" id="168575"/>
    <lineage>
        <taxon>Eukaryota</taxon>
        <taxon>Viridiplantae</taxon>
        <taxon>Streptophyta</taxon>
        <taxon>Embryophyta</taxon>
        <taxon>Tracheophyta</taxon>
        <taxon>Spermatophyta</taxon>
        <taxon>Magnoliopsida</taxon>
        <taxon>eudicotyledons</taxon>
        <taxon>Gunneridae</taxon>
        <taxon>Pentapetalae</taxon>
        <taxon>rosids</taxon>
        <taxon>malvids</taxon>
        <taxon>Sapindales</taxon>
        <taxon>Sapindaceae</taxon>
        <taxon>Hippocastanoideae</taxon>
        <taxon>Acereae</taxon>
        <taxon>Dipteronia</taxon>
    </lineage>
</organism>
<protein>
    <recommendedName>
        <fullName evidence="1">FAR1 domain-containing protein</fullName>
    </recommendedName>
</protein>
<gene>
    <name evidence="2" type="ORF">Ddye_025132</name>
</gene>
<dbReference type="InterPro" id="IPR004330">
    <property type="entry name" value="FAR1_DNA_bnd_dom"/>
</dbReference>